<evidence type="ECO:0000256" key="2">
    <source>
        <dbReference type="SAM" id="SignalP"/>
    </source>
</evidence>
<feature type="compositionally biased region" description="Acidic residues" evidence="1">
    <location>
        <begin position="246"/>
        <end position="255"/>
    </location>
</feature>
<dbReference type="Pfam" id="PF00775">
    <property type="entry name" value="Dioxygenase_C"/>
    <property type="match status" value="1"/>
</dbReference>
<feature type="region of interest" description="Disordered" evidence="1">
    <location>
        <begin position="246"/>
        <end position="281"/>
    </location>
</feature>
<dbReference type="Proteomes" id="UP001597183">
    <property type="component" value="Unassembled WGS sequence"/>
</dbReference>
<dbReference type="RefSeq" id="WP_317786600.1">
    <property type="nucleotide sequence ID" value="NZ_AP028461.1"/>
</dbReference>
<evidence type="ECO:0000313" key="5">
    <source>
        <dbReference type="Proteomes" id="UP001597183"/>
    </source>
</evidence>
<feature type="compositionally biased region" description="Pro residues" evidence="1">
    <location>
        <begin position="262"/>
        <end position="274"/>
    </location>
</feature>
<feature type="chain" id="PRO_5045732998" description="Intradiol ring-cleavage dioxygenases domain-containing protein" evidence="2">
    <location>
        <begin position="32"/>
        <end position="281"/>
    </location>
</feature>
<evidence type="ECO:0000313" key="4">
    <source>
        <dbReference type="EMBL" id="MFD1366118.1"/>
    </source>
</evidence>
<name>A0ABW4A7H1_9ACTN</name>
<sequence length="281" mass="29508">MDNDDEPVGRVLSRRHALALLALTGTGLAVAGTAAQAATRTTAAPVATSVDCVAKPEMTEGPYYVDEGLERSDIRVDTLDGTISDGTRFTLDLDVLQIAAGACSALPGAIVDLWHCDAYGVYSDQAANDSVGHTFLRGYQVSDECGRVRFVTVLPGWYQGRTVHFHLKIRTIGTDGNPYEFTSQLFFTDTFNSAFLATEPYAAKGTPDTTNATDFIYLAAGEQMLLSPRRVRGGWTARFAIGLDLSDTEVGDDDSGGGPGGPGGPPPGPPPSTSPSPSASA</sequence>
<dbReference type="PROSITE" id="PS51318">
    <property type="entry name" value="TAT"/>
    <property type="match status" value="1"/>
</dbReference>
<accession>A0ABW4A7H1</accession>
<reference evidence="5" key="1">
    <citation type="journal article" date="2019" name="Int. J. Syst. Evol. Microbiol.">
        <title>The Global Catalogue of Microorganisms (GCM) 10K type strain sequencing project: providing services to taxonomists for standard genome sequencing and annotation.</title>
        <authorList>
            <consortium name="The Broad Institute Genomics Platform"/>
            <consortium name="The Broad Institute Genome Sequencing Center for Infectious Disease"/>
            <person name="Wu L."/>
            <person name="Ma J."/>
        </authorList>
    </citation>
    <scope>NUCLEOTIDE SEQUENCE [LARGE SCALE GENOMIC DNA]</scope>
    <source>
        <strain evidence="5">CCM 7526</strain>
    </source>
</reference>
<feature type="signal peptide" evidence="2">
    <location>
        <begin position="1"/>
        <end position="31"/>
    </location>
</feature>
<dbReference type="EMBL" id="JBHTMK010000016">
    <property type="protein sequence ID" value="MFD1366118.1"/>
    <property type="molecule type" value="Genomic_DNA"/>
</dbReference>
<dbReference type="InterPro" id="IPR006311">
    <property type="entry name" value="TAT_signal"/>
</dbReference>
<comment type="caution">
    <text evidence="4">The sequence shown here is derived from an EMBL/GenBank/DDBJ whole genome shotgun (WGS) entry which is preliminary data.</text>
</comment>
<dbReference type="SUPFAM" id="SSF49482">
    <property type="entry name" value="Aromatic compound dioxygenase"/>
    <property type="match status" value="1"/>
</dbReference>
<dbReference type="PANTHER" id="PTHR34315:SF1">
    <property type="entry name" value="INTRADIOL RING-CLEAVAGE DIOXYGENASES DOMAIN-CONTAINING PROTEIN-RELATED"/>
    <property type="match status" value="1"/>
</dbReference>
<dbReference type="InterPro" id="IPR000627">
    <property type="entry name" value="Intradiol_dOase_C"/>
</dbReference>
<proteinExistence type="predicted"/>
<dbReference type="InterPro" id="IPR015889">
    <property type="entry name" value="Intradiol_dOase_core"/>
</dbReference>
<protein>
    <recommendedName>
        <fullName evidence="3">Intradiol ring-cleavage dioxygenases domain-containing protein</fullName>
    </recommendedName>
</protein>
<dbReference type="Gene3D" id="2.60.130.10">
    <property type="entry name" value="Aromatic compound dioxygenase"/>
    <property type="match status" value="1"/>
</dbReference>
<organism evidence="4 5">
    <name type="scientific">Actinoplanes sichuanensis</name>
    <dbReference type="NCBI Taxonomy" id="512349"/>
    <lineage>
        <taxon>Bacteria</taxon>
        <taxon>Bacillati</taxon>
        <taxon>Actinomycetota</taxon>
        <taxon>Actinomycetes</taxon>
        <taxon>Micromonosporales</taxon>
        <taxon>Micromonosporaceae</taxon>
        <taxon>Actinoplanes</taxon>
    </lineage>
</organism>
<feature type="domain" description="Intradiol ring-cleavage dioxygenases" evidence="3">
    <location>
        <begin position="60"/>
        <end position="162"/>
    </location>
</feature>
<dbReference type="PANTHER" id="PTHR34315">
    <property type="match status" value="1"/>
</dbReference>
<keyword evidence="2" id="KW-0732">Signal</keyword>
<gene>
    <name evidence="4" type="ORF">ACFQ5G_12260</name>
</gene>
<evidence type="ECO:0000256" key="1">
    <source>
        <dbReference type="SAM" id="MobiDB-lite"/>
    </source>
</evidence>
<evidence type="ECO:0000259" key="3">
    <source>
        <dbReference type="Pfam" id="PF00775"/>
    </source>
</evidence>
<keyword evidence="5" id="KW-1185">Reference proteome</keyword>